<evidence type="ECO:0000256" key="4">
    <source>
        <dbReference type="SAM" id="Coils"/>
    </source>
</evidence>
<dbReference type="PRINTS" id="PR00320">
    <property type="entry name" value="GPROTEINBRPT"/>
</dbReference>
<feature type="domain" description="Nephrocystin 3-like N-terminal" evidence="5">
    <location>
        <begin position="937"/>
        <end position="1099"/>
    </location>
</feature>
<dbReference type="SUPFAM" id="SSF52540">
    <property type="entry name" value="P-loop containing nucleoside triphosphate hydrolases"/>
    <property type="match status" value="2"/>
</dbReference>
<dbReference type="STRING" id="27342.A0A0H2R8Y9"/>
<gene>
    <name evidence="6" type="ORF">SCHPADRAFT_893967</name>
</gene>
<dbReference type="PANTHER" id="PTHR19848:SF8">
    <property type="entry name" value="F-BOX AND WD REPEAT DOMAIN CONTAINING 7"/>
    <property type="match status" value="1"/>
</dbReference>
<dbReference type="InterPro" id="IPR015943">
    <property type="entry name" value="WD40/YVTN_repeat-like_dom_sf"/>
</dbReference>
<dbReference type="PROSITE" id="PS50294">
    <property type="entry name" value="WD_REPEATS_REGION"/>
    <property type="match status" value="6"/>
</dbReference>
<evidence type="ECO:0000256" key="3">
    <source>
        <dbReference type="PROSITE-ProRule" id="PRU00221"/>
    </source>
</evidence>
<dbReference type="SUPFAM" id="SSF50978">
    <property type="entry name" value="WD40 repeat-like"/>
    <property type="match status" value="1"/>
</dbReference>
<dbReference type="InterPro" id="IPR016024">
    <property type="entry name" value="ARM-type_fold"/>
</dbReference>
<feature type="domain" description="Nephrocystin 3-like N-terminal" evidence="5">
    <location>
        <begin position="356"/>
        <end position="520"/>
    </location>
</feature>
<keyword evidence="2" id="KW-0677">Repeat</keyword>
<dbReference type="SMART" id="SM00320">
    <property type="entry name" value="WD40"/>
    <property type="match status" value="7"/>
</dbReference>
<accession>A0A0H2R8Y9</accession>
<dbReference type="Gene3D" id="3.40.50.300">
    <property type="entry name" value="P-loop containing nucleotide triphosphate hydrolases"/>
    <property type="match status" value="2"/>
</dbReference>
<dbReference type="InterPro" id="IPR020472">
    <property type="entry name" value="WD40_PAC1"/>
</dbReference>
<dbReference type="EMBL" id="KQ086096">
    <property type="protein sequence ID" value="KLO08319.1"/>
    <property type="molecule type" value="Genomic_DNA"/>
</dbReference>
<dbReference type="Proteomes" id="UP000053477">
    <property type="component" value="Unassembled WGS sequence"/>
</dbReference>
<feature type="repeat" description="WD" evidence="3">
    <location>
        <begin position="1523"/>
        <end position="1564"/>
    </location>
</feature>
<dbReference type="InterPro" id="IPR019775">
    <property type="entry name" value="WD40_repeat_CS"/>
</dbReference>
<feature type="coiled-coil region" evidence="4">
    <location>
        <begin position="863"/>
        <end position="890"/>
    </location>
</feature>
<proteinExistence type="predicted"/>
<dbReference type="InterPro" id="IPR056884">
    <property type="entry name" value="NPHP3-like_N"/>
</dbReference>
<keyword evidence="7" id="KW-1185">Reference proteome</keyword>
<evidence type="ECO:0000256" key="1">
    <source>
        <dbReference type="ARBA" id="ARBA00022574"/>
    </source>
</evidence>
<keyword evidence="4" id="KW-0175">Coiled coil</keyword>
<dbReference type="PROSITE" id="PS50082">
    <property type="entry name" value="WD_REPEATS_2"/>
    <property type="match status" value="6"/>
</dbReference>
<feature type="repeat" description="WD" evidence="3">
    <location>
        <begin position="1610"/>
        <end position="1651"/>
    </location>
</feature>
<dbReference type="OrthoDB" id="538223at2759"/>
<dbReference type="SUPFAM" id="SSF48371">
    <property type="entry name" value="ARM repeat"/>
    <property type="match status" value="1"/>
</dbReference>
<dbReference type="PANTHER" id="PTHR19848">
    <property type="entry name" value="WD40 REPEAT PROTEIN"/>
    <property type="match status" value="1"/>
</dbReference>
<evidence type="ECO:0000313" key="7">
    <source>
        <dbReference type="Proteomes" id="UP000053477"/>
    </source>
</evidence>
<dbReference type="InterPro" id="IPR027417">
    <property type="entry name" value="P-loop_NTPase"/>
</dbReference>
<dbReference type="InterPro" id="IPR001680">
    <property type="entry name" value="WD40_rpt"/>
</dbReference>
<reference evidence="6 7" key="1">
    <citation type="submission" date="2015-04" db="EMBL/GenBank/DDBJ databases">
        <title>Complete genome sequence of Schizopora paradoxa KUC8140, a cosmopolitan wood degrader in East Asia.</title>
        <authorList>
            <consortium name="DOE Joint Genome Institute"/>
            <person name="Min B."/>
            <person name="Park H."/>
            <person name="Jang Y."/>
            <person name="Kim J.-J."/>
            <person name="Kim K.H."/>
            <person name="Pangilinan J."/>
            <person name="Lipzen A."/>
            <person name="Riley R."/>
            <person name="Grigoriev I.V."/>
            <person name="Spatafora J.W."/>
            <person name="Choi I.-G."/>
        </authorList>
    </citation>
    <scope>NUCLEOTIDE SEQUENCE [LARGE SCALE GENOMIC DNA]</scope>
    <source>
        <strain evidence="6 7">KUC8140</strain>
    </source>
</reference>
<organism evidence="6 7">
    <name type="scientific">Schizopora paradoxa</name>
    <dbReference type="NCBI Taxonomy" id="27342"/>
    <lineage>
        <taxon>Eukaryota</taxon>
        <taxon>Fungi</taxon>
        <taxon>Dikarya</taxon>
        <taxon>Basidiomycota</taxon>
        <taxon>Agaricomycotina</taxon>
        <taxon>Agaricomycetes</taxon>
        <taxon>Hymenochaetales</taxon>
        <taxon>Schizoporaceae</taxon>
        <taxon>Schizopora</taxon>
    </lineage>
</organism>
<evidence type="ECO:0000313" key="6">
    <source>
        <dbReference type="EMBL" id="KLO08319.1"/>
    </source>
</evidence>
<dbReference type="Pfam" id="PF24883">
    <property type="entry name" value="NPHP3_N"/>
    <property type="match status" value="2"/>
</dbReference>
<dbReference type="InterPro" id="IPR036322">
    <property type="entry name" value="WD40_repeat_dom_sf"/>
</dbReference>
<protein>
    <submittedName>
        <fullName evidence="6">WD40 repeat-like protein</fullName>
    </submittedName>
</protein>
<dbReference type="CDD" id="cd00200">
    <property type="entry name" value="WD40"/>
    <property type="match status" value="1"/>
</dbReference>
<evidence type="ECO:0000259" key="5">
    <source>
        <dbReference type="Pfam" id="PF24883"/>
    </source>
</evidence>
<feature type="repeat" description="WD" evidence="3">
    <location>
        <begin position="1481"/>
        <end position="1522"/>
    </location>
</feature>
<dbReference type="InParanoid" id="A0A0H2R8Y9"/>
<dbReference type="Gene3D" id="2.130.10.10">
    <property type="entry name" value="YVTN repeat-like/Quinoprotein amine dehydrogenase"/>
    <property type="match status" value="4"/>
</dbReference>
<feature type="repeat" description="WD" evidence="3">
    <location>
        <begin position="1566"/>
        <end position="1604"/>
    </location>
</feature>
<name>A0A0H2R8Y9_9AGAM</name>
<evidence type="ECO:0000256" key="2">
    <source>
        <dbReference type="ARBA" id="ARBA00022737"/>
    </source>
</evidence>
<feature type="repeat" description="WD" evidence="3">
    <location>
        <begin position="1740"/>
        <end position="1781"/>
    </location>
</feature>
<sequence>MNDLGKHLAVQKNICIKFEDAKKLSKSDELQVLLGDLDSITAANPEKLDSLTRRWTLDSEILLFPGDIITFRVPIRKRRSFKNLLAKSSKREGQQEYQLTYEVVDKEFTKLSRPDASTIVAFAEDGVVLTLELLEGNIERIIEMASEEDLDPLLPERVQRVIDSSDTLWRNAQSLQGVLENLPVAENAHQVLENAIATLGNVHPLAKAILTALAIPYKMLRNEVKYKQKIKDMAETMRVACRCLMETRYHTKIAFAKDVFKNMLRLLRNAAVFIDIYCKKGRFQQVIGAQFSDKLDVFSQVLNKQKNDFQTAMILQISRDADSTAEDYLRRRLNPVRQDPLGDGCLAETRKTVLDRVREWLDNADSEKKILWIVGAPGAGKTTIATSIINELETRPYAKFFAKRDTPALSNARHIWPSIAFSLAEKHDGVKAGLMLALRDKRNTDVQDNTAYVQFENFVKGPLEMDLKESGSRPLRTAYPIVIIDALDECNSSEDWDLFLESLTNWSKLSQGFRLIVTSRALDHLKETLGTVSYPINLVTGDDVVMDWDSETNRDIRRLFREKFTKRLPRAPGWPNDQAIEELTKRAAGLFIWADMVINFVAPRLGAGGSDFRERLDKILADTKDHAQVNLGNRVDLLYARIVFEAFQHSSVDERQRGKRILATIVLAKEPLHKNSLFSLLPSFSDEVKDSTLRALSPIISANISEDSDDGTLRVCHKTVSDFVLDRQRSLDALKHLKLVSDESELSSYLIDSVEEENRQLALACLQLMHHKLSTSNITELLTSSQTQPDGFSYACRHCFEHVDGAGDSIMSNIKYLAGAIEVAYRSLERFAVDLDSENEKGIALVANVRGAIELAIHCVGFIHHEHDAIEALQKKLDEYTRNLGAVRGEFQIAMVLWNQASASDESSTKHVDNFLRRQIGPSDQTDLDNECAPGTRTSILSEAENWLENPGAPNILWIIGAPGAGKSAVAATLVNKVFPGIRLCAKLFAKRDFANRRDPLLFWRTLIYDFAKLHVGLRGSIMEALLGNSLLGWTDQSKHCRLLFRTIADQQCLPVVAVIDALDECSTEDHGQWRSILRSLSSNCKDFPPTFKLVVTSRDLPDIREAFSEVSQKLLLPTGSNTTNEAKSDIERVFRSKLADLPQAQASYWLSEEILPHLVERAAGSFIWAKMVVGLVQLNANRCLENIVDGDSKGGTEEVDFLYAKVLKETLGQLREEERFLEALPLNLNPEQVSQTTEMLFENLRSIITVDENQRVRIPHKSFTDFFLDEDRCFKAMEHLDLPVEERCTYLVRVKDDNATLAIACLTWMKDNLVFNAGRIPTSHSLNESLQQLEVEHMDLALVYTCRYWGEHLRQANRDDNFCAQARSLLRTFFDQKVLFWLEILSLEKAVTSAKVLLRDAREFLEGYDNDLAVFVDDVLKFVTHFECPIAMAAPHIYVSALPFSPSNSRIFQVYAPRFPNLFSVTSGRRENWGDAPITGDGCDNKVMSVSFFQDGSKLASASWDETVRIWDSRTGKAISPPFKHDSSVWSMAVSPDGKLIASGDQEGALLVWDSETGARKLNLTDAHSDIIRSVAFSPDGSRIVTGCSHDETVKVWDTASGELCLGPWTGHIDGVASVAFSPSGTLIASGSRDETIWIWDATTGKPHREPLVGHTSLVLCLAFTADGHYLASGSPDETIRLWNVIDGFIQTSSIDSGSPVYSISFLPKSEILASGHKDGFLHFWVLRAGGLHQLCNPIHGHTDDVNSITFSPDGLLLASGSDDKSIKIWTVPTSSISEASHVRNMGTEKPQYAASNLNLDHGFPVLSDESYIDEDGWLRSSRRVDASVLLWVPKENQVGFWFPRNTAVIYKNATKVDFTRFVYGGNWAECAKPQESEE</sequence>
<feature type="repeat" description="WD" evidence="3">
    <location>
        <begin position="1653"/>
        <end position="1686"/>
    </location>
</feature>
<dbReference type="Pfam" id="PF00400">
    <property type="entry name" value="WD40"/>
    <property type="match status" value="7"/>
</dbReference>
<dbReference type="PROSITE" id="PS00678">
    <property type="entry name" value="WD_REPEATS_1"/>
    <property type="match status" value="4"/>
</dbReference>
<keyword evidence="1 3" id="KW-0853">WD repeat</keyword>